<proteinExistence type="predicted"/>
<evidence type="ECO:0000313" key="1">
    <source>
        <dbReference type="Ensembl" id="ENSSFOP00015015291.2"/>
    </source>
</evidence>
<reference evidence="1" key="2">
    <citation type="submission" date="2025-08" db="UniProtKB">
        <authorList>
            <consortium name="Ensembl"/>
        </authorList>
    </citation>
    <scope>IDENTIFICATION</scope>
</reference>
<dbReference type="Ensembl" id="ENSSFOT00015015473.2">
    <property type="protein sequence ID" value="ENSSFOP00015015291.2"/>
    <property type="gene ID" value="ENSSFOG00015009842.2"/>
</dbReference>
<dbReference type="Gene3D" id="3.90.190.10">
    <property type="entry name" value="Protein tyrosine phosphatase superfamily"/>
    <property type="match status" value="1"/>
</dbReference>
<dbReference type="GO" id="GO:0062026">
    <property type="term" value="P:negative regulation of SCF-dependent proteasomal ubiquitin-dependent catabolic process"/>
    <property type="evidence" value="ECO:0007669"/>
    <property type="project" value="TreeGrafter"/>
</dbReference>
<dbReference type="InterPro" id="IPR029021">
    <property type="entry name" value="Prot-tyrosine_phosphatase-like"/>
</dbReference>
<dbReference type="SUPFAM" id="SSF52799">
    <property type="entry name" value="(Phosphotyrosine protein) phosphatases II"/>
    <property type="match status" value="1"/>
</dbReference>
<name>A0A8C9RKJ4_SCLFO</name>
<dbReference type="GO" id="GO:0070372">
    <property type="term" value="P:regulation of ERK1 and ERK2 cascade"/>
    <property type="evidence" value="ECO:0007669"/>
    <property type="project" value="TreeGrafter"/>
</dbReference>
<protein>
    <recommendedName>
        <fullName evidence="3">Serine/threonine/tyrosine-interacting protein-like</fullName>
    </recommendedName>
</protein>
<organism evidence="1 2">
    <name type="scientific">Scleropages formosus</name>
    <name type="common">Asian bonytongue</name>
    <name type="synonym">Osteoglossum formosum</name>
    <dbReference type="NCBI Taxonomy" id="113540"/>
    <lineage>
        <taxon>Eukaryota</taxon>
        <taxon>Metazoa</taxon>
        <taxon>Chordata</taxon>
        <taxon>Craniata</taxon>
        <taxon>Vertebrata</taxon>
        <taxon>Euteleostomi</taxon>
        <taxon>Actinopterygii</taxon>
        <taxon>Neopterygii</taxon>
        <taxon>Teleostei</taxon>
        <taxon>Osteoglossocephala</taxon>
        <taxon>Osteoglossomorpha</taxon>
        <taxon>Osteoglossiformes</taxon>
        <taxon>Osteoglossidae</taxon>
        <taxon>Scleropages</taxon>
    </lineage>
</organism>
<evidence type="ECO:0000313" key="2">
    <source>
        <dbReference type="Proteomes" id="UP000694397"/>
    </source>
</evidence>
<accession>A0A8C9RKJ4</accession>
<dbReference type="PANTHER" id="PTHR46588:SF1">
    <property type="entry name" value="SERINE_THREONINE_TYROSINE-INTERACTING PROTEIN"/>
    <property type="match status" value="1"/>
</dbReference>
<dbReference type="GO" id="GO:1990444">
    <property type="term" value="F:F-box domain binding"/>
    <property type="evidence" value="ECO:0007669"/>
    <property type="project" value="TreeGrafter"/>
</dbReference>
<dbReference type="AlphaFoldDB" id="A0A8C9RKJ4"/>
<reference evidence="1 2" key="1">
    <citation type="submission" date="2019-04" db="EMBL/GenBank/DDBJ databases">
        <authorList>
            <consortium name="Wellcome Sanger Institute Data Sharing"/>
        </authorList>
    </citation>
    <scope>NUCLEOTIDE SEQUENCE [LARGE SCALE GENOMIC DNA]</scope>
</reference>
<dbReference type="GO" id="GO:0005737">
    <property type="term" value="C:cytoplasm"/>
    <property type="evidence" value="ECO:0007669"/>
    <property type="project" value="TreeGrafter"/>
</dbReference>
<evidence type="ECO:0008006" key="3">
    <source>
        <dbReference type="Google" id="ProtNLM"/>
    </source>
</evidence>
<dbReference type="Proteomes" id="UP000694397">
    <property type="component" value="Chromosome 15"/>
</dbReference>
<dbReference type="InterPro" id="IPR052449">
    <property type="entry name" value="STYX-Interacting_Phosphatase"/>
</dbReference>
<keyword evidence="2" id="KW-1185">Reference proteome</keyword>
<sequence>MFLQDWSYPMRREMQEIIPKLFLGPYSAAMKSKLPTLERHGITHIICVRQDSILYNYIINFIKSRPYLTYNVVAAVFPQFSATLSYIADNPVENIIRYFPVVSYRKSSLICIIFIGFRSVCCV</sequence>
<dbReference type="PANTHER" id="PTHR46588">
    <property type="entry name" value="SERINE/THREONINE/TYROSINE-INTERACTING PROTEIN"/>
    <property type="match status" value="1"/>
</dbReference>
<dbReference type="OrthoDB" id="426001at2759"/>
<reference evidence="1" key="3">
    <citation type="submission" date="2025-09" db="UniProtKB">
        <authorList>
            <consortium name="Ensembl"/>
        </authorList>
    </citation>
    <scope>IDENTIFICATION</scope>
</reference>
<dbReference type="GO" id="GO:0005654">
    <property type="term" value="C:nucleoplasm"/>
    <property type="evidence" value="ECO:0007669"/>
    <property type="project" value="TreeGrafter"/>
</dbReference>